<proteinExistence type="predicted"/>
<sequence length="634" mass="71064">MSFEKGYPVRSPTVRMDSTKVSHPNIFGGYICADILRDGDGYTSAYTLKGIAIQLLSFFSSDKVDQDGGSAISLKKYRKADGIDTFNCDKCGFTAAVDNNQGHAYGNANGDGSPKESRRARKRRNAALSKGPITDCAIRKLPNEVLLLVLEQFEDFQDLAHFAQVWPRVSRLIADFDIVRQRELQCFCTKQSYRETKLGVGVFVAKNSQLASEFDLLSEAAYVTLGIRQSVHGIHFNYWLPLPLSQRHWTQAKDDAKGALDLMKADIRSKSASPSHVEVLYRFMNDIVVRLNQAAEEWGYEGEKSTLRHASEKAIESYFHLFHFLVCLATEDPSVVHDANQLLQKFANGQRSKKDCPNLGHLLIALLISDVVVTDELRRAIITEAITRNVVWMLDRRGANLPELSYMESNAVSFYRLDKTFQASRTSYRLLMFSELFRRTARPSSPLGNAQNHGGEAEDQNKQLEQQKPLTIVREELFERHGAPPRGAAARLAAEVRRLHTINDFPSFLREMGIRDMPNAKSFTTLLRQTVNDSMGSDKGYSRWAYTQAEALFMRLEREPTVSCTAGMRLNAQLAGRTLWWGESFFPDRVSKGIGRGGRGRGEFVGRGRGRGGYDGGNVHSVRGRGRGRGRGVA</sequence>
<name>A0AAN9UNH5_9PEZI</name>
<comment type="caution">
    <text evidence="3">The sequence shown here is derived from an EMBL/GenBank/DDBJ whole genome shotgun (WGS) entry which is preliminary data.</text>
</comment>
<evidence type="ECO:0000256" key="1">
    <source>
        <dbReference type="SAM" id="MobiDB-lite"/>
    </source>
</evidence>
<dbReference type="Gene3D" id="3.10.110.10">
    <property type="entry name" value="Ubiquitin Conjugating Enzyme"/>
    <property type="match status" value="1"/>
</dbReference>
<dbReference type="SUPFAM" id="SSF54495">
    <property type="entry name" value="UBC-like"/>
    <property type="match status" value="1"/>
</dbReference>
<feature type="region of interest" description="Disordered" evidence="1">
    <location>
        <begin position="601"/>
        <end position="634"/>
    </location>
</feature>
<feature type="compositionally biased region" description="Polar residues" evidence="1">
    <location>
        <begin position="443"/>
        <end position="452"/>
    </location>
</feature>
<protein>
    <recommendedName>
        <fullName evidence="2">UBC core domain-containing protein</fullName>
    </recommendedName>
</protein>
<dbReference type="InterPro" id="IPR016135">
    <property type="entry name" value="UBQ-conjugating_enzyme/RWD"/>
</dbReference>
<evidence type="ECO:0000313" key="3">
    <source>
        <dbReference type="EMBL" id="KAK7750151.1"/>
    </source>
</evidence>
<gene>
    <name evidence="3" type="ORF">SLS62_007900</name>
</gene>
<evidence type="ECO:0000259" key="2">
    <source>
        <dbReference type="PROSITE" id="PS50127"/>
    </source>
</evidence>
<keyword evidence="4" id="KW-1185">Reference proteome</keyword>
<dbReference type="Proteomes" id="UP001320420">
    <property type="component" value="Unassembled WGS sequence"/>
</dbReference>
<reference evidence="3 4" key="1">
    <citation type="submission" date="2024-02" db="EMBL/GenBank/DDBJ databases">
        <title>De novo assembly and annotation of 12 fungi associated with fruit tree decline syndrome in Ontario, Canada.</title>
        <authorList>
            <person name="Sulman M."/>
            <person name="Ellouze W."/>
            <person name="Ilyukhin E."/>
        </authorList>
    </citation>
    <scope>NUCLEOTIDE SEQUENCE [LARGE SCALE GENOMIC DNA]</scope>
    <source>
        <strain evidence="3 4">M11/M66-122</strain>
    </source>
</reference>
<feature type="compositionally biased region" description="Gly residues" evidence="1">
    <location>
        <begin position="607"/>
        <end position="616"/>
    </location>
</feature>
<feature type="region of interest" description="Disordered" evidence="1">
    <location>
        <begin position="443"/>
        <end position="465"/>
    </location>
</feature>
<accession>A0AAN9UNH5</accession>
<dbReference type="InterPro" id="IPR000608">
    <property type="entry name" value="UBC"/>
</dbReference>
<feature type="domain" description="UBC core" evidence="2">
    <location>
        <begin position="1"/>
        <end position="99"/>
    </location>
</feature>
<feature type="compositionally biased region" description="Basic residues" evidence="1">
    <location>
        <begin position="622"/>
        <end position="634"/>
    </location>
</feature>
<dbReference type="EMBL" id="JAKJXP020000069">
    <property type="protein sequence ID" value="KAK7750151.1"/>
    <property type="molecule type" value="Genomic_DNA"/>
</dbReference>
<evidence type="ECO:0000313" key="4">
    <source>
        <dbReference type="Proteomes" id="UP001320420"/>
    </source>
</evidence>
<organism evidence="3 4">
    <name type="scientific">Diatrype stigma</name>
    <dbReference type="NCBI Taxonomy" id="117547"/>
    <lineage>
        <taxon>Eukaryota</taxon>
        <taxon>Fungi</taxon>
        <taxon>Dikarya</taxon>
        <taxon>Ascomycota</taxon>
        <taxon>Pezizomycotina</taxon>
        <taxon>Sordariomycetes</taxon>
        <taxon>Xylariomycetidae</taxon>
        <taxon>Xylariales</taxon>
        <taxon>Diatrypaceae</taxon>
        <taxon>Diatrype</taxon>
    </lineage>
</organism>
<dbReference type="PROSITE" id="PS50127">
    <property type="entry name" value="UBC_2"/>
    <property type="match status" value="1"/>
</dbReference>
<dbReference type="AlphaFoldDB" id="A0AAN9UNH5"/>
<dbReference type="Pfam" id="PF00179">
    <property type="entry name" value="UQ_con"/>
    <property type="match status" value="1"/>
</dbReference>